<organism evidence="2 3">
    <name type="scientific">Aldrovandia affinis</name>
    <dbReference type="NCBI Taxonomy" id="143900"/>
    <lineage>
        <taxon>Eukaryota</taxon>
        <taxon>Metazoa</taxon>
        <taxon>Chordata</taxon>
        <taxon>Craniata</taxon>
        <taxon>Vertebrata</taxon>
        <taxon>Euteleostomi</taxon>
        <taxon>Actinopterygii</taxon>
        <taxon>Neopterygii</taxon>
        <taxon>Teleostei</taxon>
        <taxon>Notacanthiformes</taxon>
        <taxon>Halosauridae</taxon>
        <taxon>Aldrovandia</taxon>
    </lineage>
</organism>
<feature type="compositionally biased region" description="Gly residues" evidence="1">
    <location>
        <begin position="99"/>
        <end position="109"/>
    </location>
</feature>
<protein>
    <submittedName>
        <fullName evidence="2">Uncharacterized protein</fullName>
    </submittedName>
</protein>
<name>A0AAD7S995_9TELE</name>
<evidence type="ECO:0000256" key="1">
    <source>
        <dbReference type="SAM" id="MobiDB-lite"/>
    </source>
</evidence>
<proteinExistence type="predicted"/>
<keyword evidence="3" id="KW-1185">Reference proteome</keyword>
<feature type="compositionally biased region" description="Low complexity" evidence="1">
    <location>
        <begin position="34"/>
        <end position="46"/>
    </location>
</feature>
<dbReference type="AlphaFoldDB" id="A0AAD7S995"/>
<gene>
    <name evidence="2" type="ORF">AAFF_G00428850</name>
</gene>
<dbReference type="EMBL" id="JAINUG010000091">
    <property type="protein sequence ID" value="KAJ8398315.1"/>
    <property type="molecule type" value="Genomic_DNA"/>
</dbReference>
<feature type="region of interest" description="Disordered" evidence="1">
    <location>
        <begin position="20"/>
        <end position="117"/>
    </location>
</feature>
<feature type="compositionally biased region" description="Basic and acidic residues" evidence="1">
    <location>
        <begin position="73"/>
        <end position="82"/>
    </location>
</feature>
<accession>A0AAD7S995</accession>
<evidence type="ECO:0000313" key="2">
    <source>
        <dbReference type="EMBL" id="KAJ8398315.1"/>
    </source>
</evidence>
<sequence length="117" mass="12820">MGENQKQNVKNKIKLKKGLFLPRLHQAPKPPSASLRSSLIGRSLRLPGPPGVPQRAGGSGGHHREGRRGSVHQRADAEERDSHRRHRRAPAGPDHEAGRSGGVQEQGGRGARRHRPR</sequence>
<comment type="caution">
    <text evidence="2">The sequence shown here is derived from an EMBL/GenBank/DDBJ whole genome shotgun (WGS) entry which is preliminary data.</text>
</comment>
<evidence type="ECO:0000313" key="3">
    <source>
        <dbReference type="Proteomes" id="UP001221898"/>
    </source>
</evidence>
<reference evidence="2" key="1">
    <citation type="journal article" date="2023" name="Science">
        <title>Genome structures resolve the early diversification of teleost fishes.</title>
        <authorList>
            <person name="Parey E."/>
            <person name="Louis A."/>
            <person name="Montfort J."/>
            <person name="Bouchez O."/>
            <person name="Roques C."/>
            <person name="Iampietro C."/>
            <person name="Lluch J."/>
            <person name="Castinel A."/>
            <person name="Donnadieu C."/>
            <person name="Desvignes T."/>
            <person name="Floi Bucao C."/>
            <person name="Jouanno E."/>
            <person name="Wen M."/>
            <person name="Mejri S."/>
            <person name="Dirks R."/>
            <person name="Jansen H."/>
            <person name="Henkel C."/>
            <person name="Chen W.J."/>
            <person name="Zahm M."/>
            <person name="Cabau C."/>
            <person name="Klopp C."/>
            <person name="Thompson A.W."/>
            <person name="Robinson-Rechavi M."/>
            <person name="Braasch I."/>
            <person name="Lecointre G."/>
            <person name="Bobe J."/>
            <person name="Postlethwait J.H."/>
            <person name="Berthelot C."/>
            <person name="Roest Crollius H."/>
            <person name="Guiguen Y."/>
        </authorList>
    </citation>
    <scope>NUCLEOTIDE SEQUENCE</scope>
    <source>
        <strain evidence="2">NC1722</strain>
    </source>
</reference>
<dbReference type="Proteomes" id="UP001221898">
    <property type="component" value="Unassembled WGS sequence"/>
</dbReference>